<keyword evidence="3" id="KW-0813">Transport</keyword>
<evidence type="ECO:0000256" key="2">
    <source>
        <dbReference type="ARBA" id="ARBA00008814"/>
    </source>
</evidence>
<dbReference type="InterPro" id="IPR051313">
    <property type="entry name" value="Bact_iron-sidero_bind"/>
</dbReference>
<comment type="similarity">
    <text evidence="2">Belongs to the bacterial solute-binding protein 8 family.</text>
</comment>
<name>A0ABT9V352_9BACL</name>
<evidence type="ECO:0000256" key="4">
    <source>
        <dbReference type="ARBA" id="ARBA00022729"/>
    </source>
</evidence>
<dbReference type="PANTHER" id="PTHR30532">
    <property type="entry name" value="IRON III DICITRATE-BINDING PERIPLASMIC PROTEIN"/>
    <property type="match status" value="1"/>
</dbReference>
<dbReference type="PROSITE" id="PS50983">
    <property type="entry name" value="FE_B12_PBP"/>
    <property type="match status" value="1"/>
</dbReference>
<organism evidence="6 7">
    <name type="scientific">Anoxybacillus andreesenii</name>
    <dbReference type="NCBI Taxonomy" id="1325932"/>
    <lineage>
        <taxon>Bacteria</taxon>
        <taxon>Bacillati</taxon>
        <taxon>Bacillota</taxon>
        <taxon>Bacilli</taxon>
        <taxon>Bacillales</taxon>
        <taxon>Anoxybacillaceae</taxon>
        <taxon>Anoxybacillus</taxon>
    </lineage>
</organism>
<dbReference type="PANTHER" id="PTHR30532:SF24">
    <property type="entry name" value="FERRIC ENTEROBACTIN-BINDING PERIPLASMIC PROTEIN FEPB"/>
    <property type="match status" value="1"/>
</dbReference>
<dbReference type="Proteomes" id="UP001231362">
    <property type="component" value="Unassembled WGS sequence"/>
</dbReference>
<comment type="caution">
    <text evidence="6">The sequence shown here is derived from an EMBL/GenBank/DDBJ whole genome shotgun (WGS) entry which is preliminary data.</text>
</comment>
<keyword evidence="4" id="KW-0732">Signal</keyword>
<evidence type="ECO:0000256" key="1">
    <source>
        <dbReference type="ARBA" id="ARBA00004196"/>
    </source>
</evidence>
<evidence type="ECO:0000313" key="6">
    <source>
        <dbReference type="EMBL" id="MDQ0155342.1"/>
    </source>
</evidence>
<dbReference type="InterPro" id="IPR002491">
    <property type="entry name" value="ABC_transptr_periplasmic_BD"/>
</dbReference>
<dbReference type="CDD" id="cd01146">
    <property type="entry name" value="FhuD"/>
    <property type="match status" value="1"/>
</dbReference>
<proteinExistence type="inferred from homology"/>
<evidence type="ECO:0000313" key="7">
    <source>
        <dbReference type="Proteomes" id="UP001231362"/>
    </source>
</evidence>
<feature type="domain" description="Fe/B12 periplasmic-binding" evidence="5">
    <location>
        <begin position="65"/>
        <end position="331"/>
    </location>
</feature>
<dbReference type="PROSITE" id="PS51257">
    <property type="entry name" value="PROKAR_LIPOPROTEIN"/>
    <property type="match status" value="1"/>
</dbReference>
<dbReference type="SUPFAM" id="SSF53807">
    <property type="entry name" value="Helical backbone' metal receptor"/>
    <property type="match status" value="1"/>
</dbReference>
<evidence type="ECO:0000259" key="5">
    <source>
        <dbReference type="PROSITE" id="PS50983"/>
    </source>
</evidence>
<sequence length="335" mass="36594">MRKGLSLTKWMSFFMVMLVVIGLVGCGSDTSKESKTKSDPETNNFTSRTIETKFGNIEIKEEPKRIVALGWGDAETVLALGGEPVGASDWLAFGGEGVGPWLKGAYKTAPTILGTMELDYEQIASLEPDLILDVRSSGDQERYNRLSEIATTIGVPEGGDSYLTSYQQQVQMIAKALGKEAEGEQLLKDVDTAFEKAREEYPQFADKTVAVGAYTSEGWGAYVTGDSRVDFMTKLGFKNKEEIEKQAKGDFYIKVADEQLELLDADFTVILPIWVDTKEVTGNALYQKIPSVADGRSMIIDGDYANAFSAGTAPAVLWAIEQLPPMFNKALEGGE</sequence>
<keyword evidence="7" id="KW-1185">Reference proteome</keyword>
<dbReference type="RefSeq" id="WP_307149906.1">
    <property type="nucleotide sequence ID" value="NZ_JAUSTU010000006.1"/>
</dbReference>
<dbReference type="EMBL" id="JAUSTU010000006">
    <property type="protein sequence ID" value="MDQ0155342.1"/>
    <property type="molecule type" value="Genomic_DNA"/>
</dbReference>
<evidence type="ECO:0000256" key="3">
    <source>
        <dbReference type="ARBA" id="ARBA00022448"/>
    </source>
</evidence>
<reference evidence="6 7" key="1">
    <citation type="submission" date="2023-07" db="EMBL/GenBank/DDBJ databases">
        <title>Genomic Encyclopedia of Type Strains, Phase IV (KMG-IV): sequencing the most valuable type-strain genomes for metagenomic binning, comparative biology and taxonomic classification.</title>
        <authorList>
            <person name="Goeker M."/>
        </authorList>
    </citation>
    <scope>NUCLEOTIDE SEQUENCE [LARGE SCALE GENOMIC DNA]</scope>
    <source>
        <strain evidence="6 7">DSM 23948</strain>
    </source>
</reference>
<accession>A0ABT9V352</accession>
<dbReference type="Gene3D" id="3.40.50.1980">
    <property type="entry name" value="Nitrogenase molybdenum iron protein domain"/>
    <property type="match status" value="2"/>
</dbReference>
<protein>
    <submittedName>
        <fullName evidence="6">Iron complex transport system substrate-binding protein</fullName>
    </submittedName>
</protein>
<gene>
    <name evidence="6" type="ORF">J2S07_001647</name>
</gene>
<comment type="subcellular location">
    <subcellularLocation>
        <location evidence="1">Cell envelope</location>
    </subcellularLocation>
</comment>
<dbReference type="Pfam" id="PF01497">
    <property type="entry name" value="Peripla_BP_2"/>
    <property type="match status" value="1"/>
</dbReference>